<comment type="caution">
    <text evidence="1">The sequence shown here is derived from an EMBL/GenBank/DDBJ whole genome shotgun (WGS) entry which is preliminary data.</text>
</comment>
<keyword evidence="2" id="KW-1185">Reference proteome</keyword>
<dbReference type="AlphaFoldDB" id="A0AAJ0MKD3"/>
<feature type="non-terminal residue" evidence="1">
    <location>
        <position position="106"/>
    </location>
</feature>
<protein>
    <submittedName>
        <fullName evidence="1">Uncharacterized protein</fullName>
    </submittedName>
</protein>
<evidence type="ECO:0000313" key="1">
    <source>
        <dbReference type="EMBL" id="KAK3363694.1"/>
    </source>
</evidence>
<dbReference type="Proteomes" id="UP001275084">
    <property type="component" value="Unassembled WGS sequence"/>
</dbReference>
<gene>
    <name evidence="1" type="ORF">B0T25DRAFT_597064</name>
</gene>
<sequence length="106" mass="11443">MMPFNMILTKKVLGNILTPSGRSLVLSIATKTTNWDRPDFIADTMKVPLEKAVAANESILPGDAAEIILRYEGDHTSPADTMLHITAVCVGSNGDIIRTVHLPTAK</sequence>
<reference evidence="1" key="2">
    <citation type="submission" date="2023-06" db="EMBL/GenBank/DDBJ databases">
        <authorList>
            <consortium name="Lawrence Berkeley National Laboratory"/>
            <person name="Haridas S."/>
            <person name="Hensen N."/>
            <person name="Bonometti L."/>
            <person name="Westerberg I."/>
            <person name="Brannstrom I.O."/>
            <person name="Guillou S."/>
            <person name="Cros-Aarteil S."/>
            <person name="Calhoun S."/>
            <person name="Kuo A."/>
            <person name="Mondo S."/>
            <person name="Pangilinan J."/>
            <person name="Riley R."/>
            <person name="Labutti K."/>
            <person name="Andreopoulos B."/>
            <person name="Lipzen A."/>
            <person name="Chen C."/>
            <person name="Yanf M."/>
            <person name="Daum C."/>
            <person name="Ng V."/>
            <person name="Clum A."/>
            <person name="Steindorff A."/>
            <person name="Ohm R."/>
            <person name="Martin F."/>
            <person name="Silar P."/>
            <person name="Natvig D."/>
            <person name="Lalanne C."/>
            <person name="Gautier V."/>
            <person name="Ament-Velasquez S.L."/>
            <person name="Kruys A."/>
            <person name="Hutchinson M.I."/>
            <person name="Powell A.J."/>
            <person name="Barry K."/>
            <person name="Miller A.N."/>
            <person name="Grigoriev I.V."/>
            <person name="Debuchy R."/>
            <person name="Gladieux P."/>
            <person name="Thoren M.H."/>
            <person name="Johannesson H."/>
        </authorList>
    </citation>
    <scope>NUCLEOTIDE SEQUENCE</scope>
    <source>
        <strain evidence="1">CBS 955.72</strain>
    </source>
</reference>
<reference evidence="1" key="1">
    <citation type="journal article" date="2023" name="Mol. Phylogenet. Evol.">
        <title>Genome-scale phylogeny and comparative genomics of the fungal order Sordariales.</title>
        <authorList>
            <person name="Hensen N."/>
            <person name="Bonometti L."/>
            <person name="Westerberg I."/>
            <person name="Brannstrom I.O."/>
            <person name="Guillou S."/>
            <person name="Cros-Aarteil S."/>
            <person name="Calhoun S."/>
            <person name="Haridas S."/>
            <person name="Kuo A."/>
            <person name="Mondo S."/>
            <person name="Pangilinan J."/>
            <person name="Riley R."/>
            <person name="LaButti K."/>
            <person name="Andreopoulos B."/>
            <person name="Lipzen A."/>
            <person name="Chen C."/>
            <person name="Yan M."/>
            <person name="Daum C."/>
            <person name="Ng V."/>
            <person name="Clum A."/>
            <person name="Steindorff A."/>
            <person name="Ohm R.A."/>
            <person name="Martin F."/>
            <person name="Silar P."/>
            <person name="Natvig D.O."/>
            <person name="Lalanne C."/>
            <person name="Gautier V."/>
            <person name="Ament-Velasquez S.L."/>
            <person name="Kruys A."/>
            <person name="Hutchinson M.I."/>
            <person name="Powell A.J."/>
            <person name="Barry K."/>
            <person name="Miller A.N."/>
            <person name="Grigoriev I.V."/>
            <person name="Debuchy R."/>
            <person name="Gladieux P."/>
            <person name="Hiltunen Thoren M."/>
            <person name="Johannesson H."/>
        </authorList>
    </citation>
    <scope>NUCLEOTIDE SEQUENCE</scope>
    <source>
        <strain evidence="1">CBS 955.72</strain>
    </source>
</reference>
<evidence type="ECO:0000313" key="2">
    <source>
        <dbReference type="Proteomes" id="UP001275084"/>
    </source>
</evidence>
<proteinExistence type="predicted"/>
<name>A0AAJ0MKD3_9PEZI</name>
<dbReference type="EMBL" id="JAUIQD010000001">
    <property type="protein sequence ID" value="KAK3363694.1"/>
    <property type="molecule type" value="Genomic_DNA"/>
</dbReference>
<accession>A0AAJ0MKD3</accession>
<organism evidence="1 2">
    <name type="scientific">Lasiosphaeria hispida</name>
    <dbReference type="NCBI Taxonomy" id="260671"/>
    <lineage>
        <taxon>Eukaryota</taxon>
        <taxon>Fungi</taxon>
        <taxon>Dikarya</taxon>
        <taxon>Ascomycota</taxon>
        <taxon>Pezizomycotina</taxon>
        <taxon>Sordariomycetes</taxon>
        <taxon>Sordariomycetidae</taxon>
        <taxon>Sordariales</taxon>
        <taxon>Lasiosphaeriaceae</taxon>
        <taxon>Lasiosphaeria</taxon>
    </lineage>
</organism>